<dbReference type="SUPFAM" id="SSF88723">
    <property type="entry name" value="PIN domain-like"/>
    <property type="match status" value="1"/>
</dbReference>
<dbReference type="InterPro" id="IPR029060">
    <property type="entry name" value="PIN-like_dom_sf"/>
</dbReference>
<dbReference type="Gene3D" id="3.40.50.1010">
    <property type="entry name" value="5'-nuclease"/>
    <property type="match status" value="1"/>
</dbReference>
<organism evidence="2 3">
    <name type="scientific">Pseudotamlana carrageenivorans</name>
    <dbReference type="NCBI Taxonomy" id="2069432"/>
    <lineage>
        <taxon>Bacteria</taxon>
        <taxon>Pseudomonadati</taxon>
        <taxon>Bacteroidota</taxon>
        <taxon>Flavobacteriia</taxon>
        <taxon>Flavobacteriales</taxon>
        <taxon>Flavobacteriaceae</taxon>
        <taxon>Pseudotamlana</taxon>
    </lineage>
</organism>
<protein>
    <submittedName>
        <fullName evidence="2">PIN domain nuclease</fullName>
    </submittedName>
</protein>
<sequence>MSKRIFIDTNIMLDFLGERKPFYEPIAKIATLAEKEKLTMVVSPISFATVNYFISKFENEKIARENLRKFKIICEICSLDEQTIEKALNASIKDFEDALQYFSATESECDIIITRNGKDFKKSLLPVMTADEYLKSLNKLI</sequence>
<accession>A0A2I7SHC7</accession>
<dbReference type="RefSeq" id="WP_102995341.1">
    <property type="nucleotide sequence ID" value="NZ_CP025938.1"/>
</dbReference>
<name>A0A2I7SHC7_9FLAO</name>
<dbReference type="AlphaFoldDB" id="A0A2I7SHC7"/>
<keyword evidence="3" id="KW-1185">Reference proteome</keyword>
<proteinExistence type="predicted"/>
<evidence type="ECO:0000259" key="1">
    <source>
        <dbReference type="Pfam" id="PF13470"/>
    </source>
</evidence>
<dbReference type="Proteomes" id="UP000236592">
    <property type="component" value="Chromosome"/>
</dbReference>
<dbReference type="KEGG" id="taj:C1A40_07340"/>
<reference evidence="3" key="1">
    <citation type="submission" date="2018-01" db="EMBL/GenBank/DDBJ databases">
        <title>Complete genome of Tamlana sp. UJ94.</title>
        <authorList>
            <person name="Jung J."/>
            <person name="Chung D."/>
            <person name="Bae S.S."/>
            <person name="Baek K."/>
        </authorList>
    </citation>
    <scope>NUCLEOTIDE SEQUENCE [LARGE SCALE GENOMIC DNA]</scope>
    <source>
        <strain evidence="3">UJ94</strain>
    </source>
</reference>
<evidence type="ECO:0000313" key="2">
    <source>
        <dbReference type="EMBL" id="AUS05299.1"/>
    </source>
</evidence>
<feature type="domain" description="PIN" evidence="1">
    <location>
        <begin position="4"/>
        <end position="116"/>
    </location>
</feature>
<dbReference type="EMBL" id="CP025938">
    <property type="protein sequence ID" value="AUS05299.1"/>
    <property type="molecule type" value="Genomic_DNA"/>
</dbReference>
<dbReference type="Pfam" id="PF13470">
    <property type="entry name" value="PIN_3"/>
    <property type="match status" value="1"/>
</dbReference>
<dbReference type="CDD" id="cd09854">
    <property type="entry name" value="PIN_VapC-like"/>
    <property type="match status" value="1"/>
</dbReference>
<gene>
    <name evidence="2" type="ORF">C1A40_07340</name>
</gene>
<evidence type="ECO:0000313" key="3">
    <source>
        <dbReference type="Proteomes" id="UP000236592"/>
    </source>
</evidence>
<dbReference type="InterPro" id="IPR002716">
    <property type="entry name" value="PIN_dom"/>
</dbReference>
<dbReference type="OrthoDB" id="1148871at2"/>